<reference key="4">
    <citation type="journal article" date="1999" name="Nature">
        <title>Sequence and analysis of chromosome 4 of the plant Arabidopsis thaliana.</title>
        <authorList>
            <consortium name="EU"/>
            <consortium name="CSHL and WU Arabidopsis Sequencing Project"/>
            <person name="Mayer K."/>
            <person name="Schuller C."/>
            <person name="Wambutt R."/>
            <person name="Murphy G."/>
            <person name="Volckaert G."/>
            <person name="Pohl T."/>
            <person name="Dusterhoft A."/>
            <person name="Stiekema W."/>
            <person name="Entian K.D."/>
            <person name="Terryn N."/>
            <person name="Harris B."/>
            <person name="Ansorge W."/>
            <person name="Brandt P."/>
            <person name="Grivell L."/>
            <person name="Rieger M."/>
            <person name="Weichselgartner M."/>
            <person name="de Simone V."/>
            <person name="Obermaier B."/>
            <person name="Mache R."/>
            <person name="Muller M."/>
            <person name="Kreis M."/>
            <person name="Delseny M."/>
            <person name="Puigdomenech P."/>
            <person name="Watson M."/>
            <person name="Schmidtheini T."/>
            <person name="Reichert B."/>
            <person name="Portatelle D."/>
            <person name="Perez-Alonso M."/>
            <person name="Boutry M."/>
            <person name="Bancroft I."/>
            <person name="Vos P."/>
            <person name="Hoheisel J."/>
            <person name="Zimmermann W."/>
            <person name="Wedler H."/>
            <person name="Ridley P."/>
            <person name="Langham S.A."/>
            <person name="McCullagh B."/>
            <person name="Bilham L."/>
            <person name="Robben J."/>
            <person name="Van der Schueren J."/>
            <person name="Grymonprez B."/>
            <person name="Chuang Y.J."/>
            <person name="Vandenbussche F."/>
            <person name="Braeken M."/>
            <person name="Weltjens I."/>
            <person name="Voet M."/>
            <person name="Bastiaens I."/>
            <person name="Aert R."/>
            <person name="Defoor E."/>
            <person name="Weitzenegger T."/>
            <person name="Bothe G."/>
            <person name="Ramsperger U."/>
            <person name="Hilbert H."/>
            <person name="Braun M."/>
            <person name="Holzer E."/>
            <person name="Brandt A."/>
            <person name="Peters S."/>
            <person name="van Staveren M."/>
            <person name="Dirske W."/>
            <person name="Mooijman P."/>
            <person name="Klein Lankhorst R."/>
            <person name="Rose M."/>
            <person name="Hauf J."/>
            <person name="Kotter P."/>
            <person name="Berneiser S."/>
            <person name="Hempel S."/>
            <person name="Feldpausch M."/>
            <person name="Lamberth S."/>
            <person name="Van den Daele H."/>
            <person name="De Keyser A."/>
            <person name="Buysshaert C."/>
            <person name="Gielen J."/>
            <person name="Villarroel R."/>
            <person name="De Clercq R."/>
            <person name="Van Montagu M."/>
            <person name="Rogers J."/>
            <person name="Cronin A."/>
            <person name="Quail M."/>
            <person name="Bray-Allen S."/>
            <person name="Clark L."/>
            <person name="Doggett J."/>
            <person name="Hall S."/>
            <person name="Kay M."/>
            <person name="Lennard N."/>
            <person name="McLay K."/>
            <person name="Mayes R."/>
            <person name="Pettett A."/>
            <person name="Rajandream M.A."/>
            <person name="Lyne M."/>
            <person name="Benes V."/>
            <person name="Rechmann S."/>
            <person name="Borkova D."/>
            <person name="Blocker H."/>
            <person name="Scharfe M."/>
            <person name="Grimm M."/>
            <person name="Lohnert T.H."/>
            <person name="Dose S."/>
            <person name="de Haan M."/>
            <person name="Maarse A."/>
            <person name="Schafer M."/>
            <person name="Muller-Auer S."/>
            <person name="Gabel C."/>
            <person name="Fuchs M."/>
            <person name="Fartmann B."/>
            <person name="Granderath K."/>
            <person name="Dauner D."/>
            <person name="Herzl A."/>
            <person name="Neumann S."/>
            <person name="Argiriou A."/>
            <person name="Vitale D."/>
            <person name="Liguori R."/>
            <person name="Piravandi E."/>
            <person name="Massenet O."/>
            <person name="Quigley F."/>
            <person name="Clabauld G."/>
            <person name="Mundlein A."/>
            <person name="Felber R."/>
            <person name="Schnabl S."/>
            <person name="Hiller R."/>
            <person name="Schmidt W."/>
            <person name="Lecharny A."/>
            <person name="Aubourg S."/>
            <person name="Chefdor F."/>
            <person name="Cooke R."/>
            <person name="Berger C."/>
            <person name="Montfort A."/>
            <person name="Casacuberta E."/>
            <person name="Gibbons T."/>
            <person name="Weber N."/>
            <person name="Vandenbol M."/>
            <person name="Bargues M."/>
            <person name="Terol J."/>
            <person name="Torres A."/>
            <person name="Perez-Perez A."/>
            <person name="Purnelle B."/>
            <person name="Bent E."/>
            <person name="Johnson S."/>
            <person name="Tacon D."/>
            <person name="Jesse T."/>
            <person name="Heijnen L."/>
            <person name="Schwarz S."/>
            <person name="Scholler P."/>
            <person name="Heber S."/>
            <person name="Francs P."/>
            <person name="Bielke C."/>
            <person name="Frishman D."/>
            <person name="Haase D."/>
            <person name="Lemcke K."/>
            <person name="Mewes H.W."/>
            <person name="Stocker S."/>
            <person name="Zaccaria P."/>
            <person name="Bevan M."/>
            <person name="Wilson R.K."/>
            <person name="de la Bastide M."/>
            <person name="Habermann K."/>
            <person name="Parnell L."/>
            <person name="Dedhia N."/>
            <person name="Gnoj L."/>
            <person name="Schutz K."/>
            <person name="Huang E."/>
            <person name="Spiegel L."/>
            <person name="Sehkon M."/>
            <person name="Murray J."/>
            <person name="Sheet P."/>
            <person name="Cordes M."/>
            <person name="Abu-Threideh J."/>
            <person name="Stoneking T."/>
            <person name="Kalicki J."/>
            <person name="Graves T."/>
            <person name="Harmon G."/>
            <person name="Edwards J."/>
            <person name="Latreille P."/>
            <person name="Courtney L."/>
            <person name="Cloud J."/>
            <person name="Abbott A."/>
            <person name="Scott K."/>
            <person name="Johnson D."/>
            <person name="Minx P."/>
            <person name="Bentley D."/>
            <person name="Fulton B."/>
            <person name="Miller N."/>
            <person name="Greco T."/>
            <person name="Kemp K."/>
            <person name="Kramer J."/>
            <person name="Fulton L."/>
            <person name="Mardis E."/>
            <person name="Dante M."/>
            <person name="Pepin K."/>
            <person name="Hillier L."/>
            <person name="Nelson J."/>
            <person name="Spieth J."/>
            <person name="Ryan E."/>
            <person name="Andrews S."/>
            <person name="Geisel C."/>
            <person name="Layman D."/>
            <person name="Du H."/>
            <person name="Ali J."/>
            <person name="Berghoff A."/>
            <person name="Jones K."/>
            <person name="Drone K."/>
            <person name="Cotton M."/>
            <person name="Joshu C."/>
            <person name="Antonoiu B."/>
            <person name="Zidanic M."/>
            <person name="Strong C."/>
            <person name="Sun H."/>
            <person name="Lamar B."/>
            <person name="Yordan C."/>
            <person name="Ma P."/>
            <person name="Zhong J."/>
            <person name="Preston R."/>
            <person name="Vil D."/>
            <person name="Shekher M."/>
            <person name="Matero A."/>
            <person name="Shah R."/>
            <person name="Swaby I.K."/>
            <person name="O'Shaughnessy A."/>
            <person name="Rodriguez M."/>
            <person name="Hoffmann J."/>
            <person name="Till S."/>
            <person name="Granat S."/>
            <person name="Shohdy N."/>
            <person name="Hasegawa A."/>
            <person name="Hameed A."/>
            <person name="Lodhi M."/>
            <person name="Johnson A."/>
            <person name="Chen E."/>
            <person name="Marra M."/>
            <person name="Martienssen R."/>
            <person name="McCombie W.R."/>
        </authorList>
    </citation>
    <scope>NUCLEOTIDE SEQUENCE [LARGE SCALE GENOMIC DNA]</scope>
    <source>
        <strain>cv. Columbia</strain>
    </source>
</reference>
<sequence>MASSSYCAEKKMERERARKEKERLQSDKVVMAGTLEDSKLRALDKAKQPQNEDDSGTRQKSSALSGKGPKISTSEARTSNKNTPDKEPTKRDADKKRKHSETDARSPSRSSRAGNEAKETGQNQQKGKNKKGDSQDLVVLSSRVSESRYSQRRTTSPLPAPPMPFADTLRTLVHPRAIMPPLAELKATNREKLGEAVQEFNYAFLSHEDQLFEKDKEIESYKQNEEENARMVDRANSVLSRMRAAEAKVQTLEISNTDLSAKLESGKNAYPTTIENENRSRAELLACEERMKKLEEGQSVMLHAARQEEKRKVRAQLTDFSSKYGTFYVQSDEVEAANIRAAEVKVNRELLEEIEKGEIPSIAEELESVRADEIKFAQKAAEPKTPRPNPVEPTSLLADTPPEVIADSNASDEVLIIDKHGTNKDTAAEAGIAAMFPVDVEKNSEAAE</sequence>
<feature type="compositionally biased region" description="Basic and acidic residues" evidence="1">
    <location>
        <begin position="83"/>
        <end position="106"/>
    </location>
</feature>
<dbReference type="Pfam" id="PF04642">
    <property type="entry name" value="DUF601"/>
    <property type="match status" value="1"/>
</dbReference>
<reference evidence="3" key="6">
    <citation type="submission" date="2000-03" db="EMBL/GenBank/DDBJ databases">
        <authorList>
            <person name="EU Arabidopsis sequencing project"/>
        </authorList>
    </citation>
    <scope>NUCLEOTIDE SEQUENCE</scope>
</reference>
<dbReference type="EMBL" id="AL161499">
    <property type="protein sequence ID" value="CAB77893.1"/>
    <property type="molecule type" value="Genomic_DNA"/>
</dbReference>
<evidence type="ECO:0000313" key="3">
    <source>
        <dbReference type="EMBL" id="CAB77893.1"/>
    </source>
</evidence>
<reference evidence="2" key="2">
    <citation type="submission" date="1998-07" db="EMBL/GenBank/DDBJ databases">
        <title>The sequence of A. thaliana T27D20.</title>
        <authorList>
            <person name="Edwards J."/>
            <person name="Wollam C."/>
            <person name="Dubbelde C."/>
        </authorList>
    </citation>
    <scope>NUCLEOTIDE SEQUENCE</scope>
</reference>
<proteinExistence type="predicted"/>
<feature type="compositionally biased region" description="Basic and acidic residues" evidence="1">
    <location>
        <begin position="36"/>
        <end position="47"/>
    </location>
</feature>
<evidence type="ECO:0000313" key="2">
    <source>
        <dbReference type="EMBL" id="AAC28229.1"/>
    </source>
</evidence>
<feature type="compositionally biased region" description="Basic and acidic residues" evidence="1">
    <location>
        <begin position="8"/>
        <end position="26"/>
    </location>
</feature>
<organism evidence="2">
    <name type="scientific">Arabidopsis thaliana</name>
    <name type="common">Mouse-ear cress</name>
    <dbReference type="NCBI Taxonomy" id="3702"/>
    <lineage>
        <taxon>Eukaryota</taxon>
        <taxon>Viridiplantae</taxon>
        <taxon>Streptophyta</taxon>
        <taxon>Embryophyta</taxon>
        <taxon>Tracheophyta</taxon>
        <taxon>Spermatophyta</taxon>
        <taxon>Magnoliopsida</taxon>
        <taxon>eudicotyledons</taxon>
        <taxon>Gunneridae</taxon>
        <taxon>Pentapetalae</taxon>
        <taxon>rosids</taxon>
        <taxon>malvids</taxon>
        <taxon>Brassicales</taxon>
        <taxon>Brassicaceae</taxon>
        <taxon>Camelineae</taxon>
        <taxon>Arabidopsis</taxon>
    </lineage>
</organism>
<name>O81452_ARATH</name>
<feature type="compositionally biased region" description="Polar residues" evidence="1">
    <location>
        <begin position="71"/>
        <end position="82"/>
    </location>
</feature>
<dbReference type="AlphaFoldDB" id="O81452"/>
<reference evidence="3" key="5">
    <citation type="submission" date="2000-03" db="EMBL/GenBank/DDBJ databases">
        <authorList>
            <person name="Lamar B."/>
            <person name="Stoneking T."/>
            <person name="Stumpf J."/>
            <person name="Mewes H.W."/>
            <person name="Lemcke K."/>
            <person name="Mayer K.F.X."/>
        </authorList>
    </citation>
    <scope>NUCLEOTIDE SEQUENCE</scope>
</reference>
<feature type="region of interest" description="Disordered" evidence="1">
    <location>
        <begin position="1"/>
        <end position="166"/>
    </location>
</feature>
<accession>O81452</accession>
<reference evidence="2" key="1">
    <citation type="submission" date="1998-07" db="EMBL/GenBank/DDBJ databases">
        <title>The A. thaliana Genome Sequencing Project.</title>
        <authorList>
            <person name="WashU"/>
        </authorList>
    </citation>
    <scope>NUCLEOTIDE SEQUENCE</scope>
</reference>
<dbReference type="EMBL" id="AF076274">
    <property type="protein sequence ID" value="AAC28229.1"/>
    <property type="molecule type" value="Genomic_DNA"/>
</dbReference>
<protein>
    <submittedName>
        <fullName evidence="2">T27D20.3 protein</fullName>
    </submittedName>
</protein>
<feature type="compositionally biased region" description="Low complexity" evidence="1">
    <location>
        <begin position="138"/>
        <end position="148"/>
    </location>
</feature>
<gene>
    <name evidence="2" type="primary">T27D20.3</name>
    <name evidence="3" type="ordered locus">At4g04250</name>
</gene>
<reference evidence="2" key="3">
    <citation type="submission" date="1998-08" db="EMBL/GenBank/DDBJ databases">
        <authorList>
            <person name="Waterston R."/>
        </authorList>
    </citation>
    <scope>NUCLEOTIDE SEQUENCE</scope>
</reference>
<feature type="region of interest" description="Disordered" evidence="1">
    <location>
        <begin position="378"/>
        <end position="402"/>
    </location>
</feature>
<evidence type="ECO:0000256" key="1">
    <source>
        <dbReference type="SAM" id="MobiDB-lite"/>
    </source>
</evidence>
<dbReference type="InterPro" id="IPR006736">
    <property type="entry name" value="DUF601"/>
</dbReference>
<dbReference type="PIR" id="T01814">
    <property type="entry name" value="T01814"/>
</dbReference>